<protein>
    <submittedName>
        <fullName evidence="1">Uncharacterized protein</fullName>
    </submittedName>
</protein>
<reference evidence="1 2" key="1">
    <citation type="submission" date="2015-09" db="EMBL/GenBank/DDBJ databases">
        <title>Draft genome of a European isolate of the apple canker pathogen Neonectria ditissima.</title>
        <authorList>
            <person name="Gomez-Cortecero A."/>
            <person name="Harrison R.J."/>
            <person name="Armitage A.D."/>
        </authorList>
    </citation>
    <scope>NUCLEOTIDE SEQUENCE [LARGE SCALE GENOMIC DNA]</scope>
    <source>
        <strain evidence="1 2">R09/05</strain>
    </source>
</reference>
<name>A0A0P7B3I1_9HYPO</name>
<organism evidence="1 2">
    <name type="scientific">Neonectria ditissima</name>
    <dbReference type="NCBI Taxonomy" id="78410"/>
    <lineage>
        <taxon>Eukaryota</taxon>
        <taxon>Fungi</taxon>
        <taxon>Dikarya</taxon>
        <taxon>Ascomycota</taxon>
        <taxon>Pezizomycotina</taxon>
        <taxon>Sordariomycetes</taxon>
        <taxon>Hypocreomycetidae</taxon>
        <taxon>Hypocreales</taxon>
        <taxon>Nectriaceae</taxon>
        <taxon>Neonectria</taxon>
    </lineage>
</organism>
<accession>A0A0P7B3I1</accession>
<evidence type="ECO:0000313" key="1">
    <source>
        <dbReference type="EMBL" id="KPM40937.1"/>
    </source>
</evidence>
<comment type="caution">
    <text evidence="1">The sequence shown here is derived from an EMBL/GenBank/DDBJ whole genome shotgun (WGS) entry which is preliminary data.</text>
</comment>
<evidence type="ECO:0000313" key="2">
    <source>
        <dbReference type="Proteomes" id="UP000050424"/>
    </source>
</evidence>
<sequence>MENHHHSTTSTKPLPRLPPEIVLKILNMAIDSHRCLIREFSGRYHCEGFQEETTAICTRGHPDQNGRFSRGRIEYLPLQHRCIYDAPVAEPVPRDFLRVPGDSSWDDELWRKHVATRMHVLDETYNPPIFDNALIRRTLQLSRVPPEYTLTESNYFDLIPFRQPALLSDQDRKANSRPFSARLTADDPLLECQHIRHLMLKKSWPPRRLPHMGDIRIDASDRMEIMGVFGLHMYLLIENALLVDWALMTNLETLFIDLNGMPRDISRWHDHHQPLIREMAKHLNLKTLVVAGAPVSLDIKGHLFGSSDTGAHRDMTSEELTAIWVGILEDNAGAFYDRNYVHVFMECLRPGGQLHLMFDTDPFDRLWPRVGRIEGMDFDEDPSSVDYVSYRHIIRAP</sequence>
<keyword evidence="2" id="KW-1185">Reference proteome</keyword>
<proteinExistence type="predicted"/>
<dbReference type="EMBL" id="LKCW01000073">
    <property type="protein sequence ID" value="KPM40937.1"/>
    <property type="molecule type" value="Genomic_DNA"/>
</dbReference>
<dbReference type="AlphaFoldDB" id="A0A0P7B3I1"/>
<dbReference type="Proteomes" id="UP000050424">
    <property type="component" value="Unassembled WGS sequence"/>
</dbReference>
<dbReference type="OrthoDB" id="5081728at2759"/>
<gene>
    <name evidence="1" type="ORF">AK830_g5590</name>
</gene>